<protein>
    <submittedName>
        <fullName evidence="1">Uncharacterized protein</fullName>
    </submittedName>
</protein>
<evidence type="ECO:0000313" key="2">
    <source>
        <dbReference type="Proteomes" id="UP000791440"/>
    </source>
</evidence>
<comment type="caution">
    <text evidence="1">The sequence shown here is derived from an EMBL/GenBank/DDBJ whole genome shotgun (WGS) entry which is preliminary data.</text>
</comment>
<dbReference type="EMBL" id="JH668334">
    <property type="protein sequence ID" value="KAG6446561.1"/>
    <property type="molecule type" value="Genomic_DNA"/>
</dbReference>
<proteinExistence type="predicted"/>
<accession>A0A921YWG0</accession>
<gene>
    <name evidence="1" type="ORF">O3G_MSEX004512</name>
</gene>
<dbReference type="AlphaFoldDB" id="A0A921YWG0"/>
<organism evidence="1 2">
    <name type="scientific">Manduca sexta</name>
    <name type="common">Tobacco hawkmoth</name>
    <name type="synonym">Tobacco hornworm</name>
    <dbReference type="NCBI Taxonomy" id="7130"/>
    <lineage>
        <taxon>Eukaryota</taxon>
        <taxon>Metazoa</taxon>
        <taxon>Ecdysozoa</taxon>
        <taxon>Arthropoda</taxon>
        <taxon>Hexapoda</taxon>
        <taxon>Insecta</taxon>
        <taxon>Pterygota</taxon>
        <taxon>Neoptera</taxon>
        <taxon>Endopterygota</taxon>
        <taxon>Lepidoptera</taxon>
        <taxon>Glossata</taxon>
        <taxon>Ditrysia</taxon>
        <taxon>Bombycoidea</taxon>
        <taxon>Sphingidae</taxon>
        <taxon>Sphinginae</taxon>
        <taxon>Sphingini</taxon>
        <taxon>Manduca</taxon>
    </lineage>
</organism>
<reference evidence="1" key="2">
    <citation type="submission" date="2020-12" db="EMBL/GenBank/DDBJ databases">
        <authorList>
            <person name="Kanost M."/>
        </authorList>
    </citation>
    <scope>NUCLEOTIDE SEQUENCE</scope>
</reference>
<reference evidence="1" key="1">
    <citation type="journal article" date="2016" name="Insect Biochem. Mol. Biol.">
        <title>Multifaceted biological insights from a draft genome sequence of the tobacco hornworm moth, Manduca sexta.</title>
        <authorList>
            <person name="Kanost M.R."/>
            <person name="Arrese E.L."/>
            <person name="Cao X."/>
            <person name="Chen Y.R."/>
            <person name="Chellapilla S."/>
            <person name="Goldsmith M.R."/>
            <person name="Grosse-Wilde E."/>
            <person name="Heckel D.G."/>
            <person name="Herndon N."/>
            <person name="Jiang H."/>
            <person name="Papanicolaou A."/>
            <person name="Qu J."/>
            <person name="Soulages J.L."/>
            <person name="Vogel H."/>
            <person name="Walters J."/>
            <person name="Waterhouse R.M."/>
            <person name="Ahn S.J."/>
            <person name="Almeida F.C."/>
            <person name="An C."/>
            <person name="Aqrawi P."/>
            <person name="Bretschneider A."/>
            <person name="Bryant W.B."/>
            <person name="Bucks S."/>
            <person name="Chao H."/>
            <person name="Chevignon G."/>
            <person name="Christen J.M."/>
            <person name="Clarke D.F."/>
            <person name="Dittmer N.T."/>
            <person name="Ferguson L.C.F."/>
            <person name="Garavelou S."/>
            <person name="Gordon K.H.J."/>
            <person name="Gunaratna R.T."/>
            <person name="Han Y."/>
            <person name="Hauser F."/>
            <person name="He Y."/>
            <person name="Heidel-Fischer H."/>
            <person name="Hirsh A."/>
            <person name="Hu Y."/>
            <person name="Jiang H."/>
            <person name="Kalra D."/>
            <person name="Klinner C."/>
            <person name="Konig C."/>
            <person name="Kovar C."/>
            <person name="Kroll A.R."/>
            <person name="Kuwar S.S."/>
            <person name="Lee S.L."/>
            <person name="Lehman R."/>
            <person name="Li K."/>
            <person name="Li Z."/>
            <person name="Liang H."/>
            <person name="Lovelace S."/>
            <person name="Lu Z."/>
            <person name="Mansfield J.H."/>
            <person name="McCulloch K.J."/>
            <person name="Mathew T."/>
            <person name="Morton B."/>
            <person name="Muzny D.M."/>
            <person name="Neunemann D."/>
            <person name="Ongeri F."/>
            <person name="Pauchet Y."/>
            <person name="Pu L.L."/>
            <person name="Pyrousis I."/>
            <person name="Rao X.J."/>
            <person name="Redding A."/>
            <person name="Roesel C."/>
            <person name="Sanchez-Gracia A."/>
            <person name="Schaack S."/>
            <person name="Shukla A."/>
            <person name="Tetreau G."/>
            <person name="Wang Y."/>
            <person name="Xiong G.H."/>
            <person name="Traut W."/>
            <person name="Walsh T.K."/>
            <person name="Worley K.C."/>
            <person name="Wu D."/>
            <person name="Wu W."/>
            <person name="Wu Y.Q."/>
            <person name="Zhang X."/>
            <person name="Zou Z."/>
            <person name="Zucker H."/>
            <person name="Briscoe A.D."/>
            <person name="Burmester T."/>
            <person name="Clem R.J."/>
            <person name="Feyereisen R."/>
            <person name="Grimmelikhuijzen C.J.P."/>
            <person name="Hamodrakas S.J."/>
            <person name="Hansson B.S."/>
            <person name="Huguet E."/>
            <person name="Jermiin L.S."/>
            <person name="Lan Q."/>
            <person name="Lehman H.K."/>
            <person name="Lorenzen M."/>
            <person name="Merzendorfer H."/>
            <person name="Michalopoulos I."/>
            <person name="Morton D.B."/>
            <person name="Muthukrishnan S."/>
            <person name="Oakeshott J.G."/>
            <person name="Palmer W."/>
            <person name="Park Y."/>
            <person name="Passarelli A.L."/>
            <person name="Rozas J."/>
            <person name="Schwartz L.M."/>
            <person name="Smith W."/>
            <person name="Southgate A."/>
            <person name="Vilcinskas A."/>
            <person name="Vogt R."/>
            <person name="Wang P."/>
            <person name="Werren J."/>
            <person name="Yu X.Q."/>
            <person name="Zhou J.J."/>
            <person name="Brown S.J."/>
            <person name="Scherer S.E."/>
            <person name="Richards S."/>
            <person name="Blissard G.W."/>
        </authorList>
    </citation>
    <scope>NUCLEOTIDE SEQUENCE</scope>
</reference>
<dbReference type="Proteomes" id="UP000791440">
    <property type="component" value="Unassembled WGS sequence"/>
</dbReference>
<evidence type="ECO:0000313" key="1">
    <source>
        <dbReference type="EMBL" id="KAG6446561.1"/>
    </source>
</evidence>
<keyword evidence="2" id="KW-1185">Reference proteome</keyword>
<sequence>MDSYRLLFHNICTCSNNSGKRKVSEDKSGRTVIKRKGPSVWWTPSASHSSAINLARRASKARCHSSKSIRTHQRYSTVYSVRDIASALRYPSCSSSTTTTVMYSKVSVPQTYDTFKYQFNSMPILSR</sequence>
<name>A0A921YWG0_MANSE</name>